<dbReference type="AlphaFoldDB" id="A0A2T0T8T3"/>
<dbReference type="EMBL" id="PVTE01000005">
    <property type="protein sequence ID" value="PRY42048.1"/>
    <property type="molecule type" value="Genomic_DNA"/>
</dbReference>
<evidence type="ECO:0000313" key="2">
    <source>
        <dbReference type="EMBL" id="PRY42048.1"/>
    </source>
</evidence>
<gene>
    <name evidence="2" type="ORF">CLV58_105251</name>
</gene>
<proteinExistence type="predicted"/>
<protein>
    <submittedName>
        <fullName evidence="2">Spore maturation protein CgeB</fullName>
    </submittedName>
</protein>
<dbReference type="RefSeq" id="WP_106137240.1">
    <property type="nucleotide sequence ID" value="NZ_PVTE01000005.1"/>
</dbReference>
<dbReference type="InterPro" id="IPR055259">
    <property type="entry name" value="YkvP/CgeB_Glyco_trans-like"/>
</dbReference>
<evidence type="ECO:0000259" key="1">
    <source>
        <dbReference type="Pfam" id="PF13524"/>
    </source>
</evidence>
<name>A0A2T0T8T3_9BACT</name>
<evidence type="ECO:0000313" key="3">
    <source>
        <dbReference type="Proteomes" id="UP000238375"/>
    </source>
</evidence>
<dbReference type="Proteomes" id="UP000238375">
    <property type="component" value="Unassembled WGS sequence"/>
</dbReference>
<accession>A0A2T0T8T3</accession>
<sequence>MKTVIVGSCAFDSLEYHLADSVRALGGQALIIDGAGQYTLARKAHYWASRFVESYDRAMCTQLARRVATERPDLVLVVYRHLHPVFVDVVKQLLPGATVAQVNPDALSNLEKQQIIAADFDHYFTKEPYIAEFLRDKAGLNAHYLPEGFNPRLHRRPDLDKADAEQQTNIDVLLYGGLYAYRARMVGQLQQAGIRVTVFGSEGPYLPTSVRAAFLGRYLVGDEKNRLLYGARIVFNNFHYAEISSANQKYFEINGIGAFQLCDYKATLDEYSGVPAERVTYRTITEAIDMIRYYLARPAERHALAASQHAHFQQHHTFDQRVGQLLRITGHSLPPSYEDRPVR</sequence>
<feature type="domain" description="Spore protein YkvP/CgeB glycosyl transferase-like" evidence="1">
    <location>
        <begin position="182"/>
        <end position="326"/>
    </location>
</feature>
<dbReference type="Pfam" id="PF13524">
    <property type="entry name" value="Glyco_trans_1_2"/>
    <property type="match status" value="1"/>
</dbReference>
<dbReference type="OrthoDB" id="7872161at2"/>
<keyword evidence="3" id="KW-1185">Reference proteome</keyword>
<organism evidence="2 3">
    <name type="scientific">Spirosoma oryzae</name>
    <dbReference type="NCBI Taxonomy" id="1469603"/>
    <lineage>
        <taxon>Bacteria</taxon>
        <taxon>Pseudomonadati</taxon>
        <taxon>Bacteroidota</taxon>
        <taxon>Cytophagia</taxon>
        <taxon>Cytophagales</taxon>
        <taxon>Cytophagaceae</taxon>
        <taxon>Spirosoma</taxon>
    </lineage>
</organism>
<reference evidence="2 3" key="1">
    <citation type="submission" date="2018-03" db="EMBL/GenBank/DDBJ databases">
        <title>Genomic Encyclopedia of Archaeal and Bacterial Type Strains, Phase II (KMG-II): from individual species to whole genera.</title>
        <authorList>
            <person name="Goeker M."/>
        </authorList>
    </citation>
    <scope>NUCLEOTIDE SEQUENCE [LARGE SCALE GENOMIC DNA]</scope>
    <source>
        <strain evidence="2 3">DSM 28354</strain>
    </source>
</reference>
<comment type="caution">
    <text evidence="2">The sequence shown here is derived from an EMBL/GenBank/DDBJ whole genome shotgun (WGS) entry which is preliminary data.</text>
</comment>